<evidence type="ECO:0000256" key="1">
    <source>
        <dbReference type="ARBA" id="ARBA00006484"/>
    </source>
</evidence>
<dbReference type="InterPro" id="IPR002347">
    <property type="entry name" value="SDR_fam"/>
</dbReference>
<name>A0A1W1Y9D6_9BURK</name>
<evidence type="ECO:0000313" key="2">
    <source>
        <dbReference type="EMBL" id="SMC32830.1"/>
    </source>
</evidence>
<keyword evidence="3" id="KW-1185">Reference proteome</keyword>
<dbReference type="InterPro" id="IPR050259">
    <property type="entry name" value="SDR"/>
</dbReference>
<gene>
    <name evidence="2" type="ORF">SAMN06296008_102137</name>
</gene>
<dbReference type="RefSeq" id="WP_084282428.1">
    <property type="nucleotide sequence ID" value="NZ_FWXJ01000002.1"/>
</dbReference>
<sequence length="259" mass="27763">MDLGITGKKAIICASSKGLGKACALSLSKEGVEVFINGRNEATVLATVEEIKNITGNQVHGVVADITTEEGRKLLLNACPDADILVTNNAGPTPGKFLDWGREDYLKAFESNMLAPVLMIRGVLAGMQERKFGRIINITSAMVKSPLSHQGLSTSARTALTAVCKAISRDVAVDNVTINNLLPERIDTGRQIQMTERQAKIDNISFDEARAKIALSIAAKRFGTTEEFGDICAYLCSKQASFISGQNIQVDGGSYRGIV</sequence>
<dbReference type="PANTHER" id="PTHR42879">
    <property type="entry name" value="3-OXOACYL-(ACYL-CARRIER-PROTEIN) REDUCTASE"/>
    <property type="match status" value="1"/>
</dbReference>
<dbReference type="Gene3D" id="3.40.50.720">
    <property type="entry name" value="NAD(P)-binding Rossmann-like Domain"/>
    <property type="match status" value="1"/>
</dbReference>
<comment type="similarity">
    <text evidence="1">Belongs to the short-chain dehydrogenases/reductases (SDR) family.</text>
</comment>
<dbReference type="AlphaFoldDB" id="A0A1W1Y9D6"/>
<accession>A0A1W1Y9D6</accession>
<dbReference type="InterPro" id="IPR036291">
    <property type="entry name" value="NAD(P)-bd_dom_sf"/>
</dbReference>
<evidence type="ECO:0000313" key="3">
    <source>
        <dbReference type="Proteomes" id="UP000192708"/>
    </source>
</evidence>
<dbReference type="PRINTS" id="PR00081">
    <property type="entry name" value="GDHRDH"/>
</dbReference>
<dbReference type="STRING" id="1938817.SAMN06296008_102137"/>
<dbReference type="EMBL" id="FWXJ01000002">
    <property type="protein sequence ID" value="SMC32830.1"/>
    <property type="molecule type" value="Genomic_DNA"/>
</dbReference>
<protein>
    <submittedName>
        <fullName evidence="2">3-oxoacyl-[acyl-carrier protein] reductase</fullName>
    </submittedName>
</protein>
<dbReference type="Proteomes" id="UP000192708">
    <property type="component" value="Unassembled WGS sequence"/>
</dbReference>
<dbReference type="OrthoDB" id="9793325at2"/>
<organism evidence="2 3">
    <name type="scientific">Polynucleobacter kasalickyi</name>
    <dbReference type="NCBI Taxonomy" id="1938817"/>
    <lineage>
        <taxon>Bacteria</taxon>
        <taxon>Pseudomonadati</taxon>
        <taxon>Pseudomonadota</taxon>
        <taxon>Betaproteobacteria</taxon>
        <taxon>Burkholderiales</taxon>
        <taxon>Burkholderiaceae</taxon>
        <taxon>Polynucleobacter</taxon>
    </lineage>
</organism>
<dbReference type="Pfam" id="PF13561">
    <property type="entry name" value="adh_short_C2"/>
    <property type="match status" value="1"/>
</dbReference>
<reference evidence="2 3" key="1">
    <citation type="submission" date="2017-04" db="EMBL/GenBank/DDBJ databases">
        <authorList>
            <person name="Afonso C.L."/>
            <person name="Miller P.J."/>
            <person name="Scott M.A."/>
            <person name="Spackman E."/>
            <person name="Goraichik I."/>
            <person name="Dimitrov K.M."/>
            <person name="Suarez D.L."/>
            <person name="Swayne D.E."/>
        </authorList>
    </citation>
    <scope>NUCLEOTIDE SEQUENCE [LARGE SCALE GENOMIC DNA]</scope>
    <source>
        <strain evidence="2 3">VK13</strain>
    </source>
</reference>
<proteinExistence type="inferred from homology"/>
<dbReference type="SUPFAM" id="SSF51735">
    <property type="entry name" value="NAD(P)-binding Rossmann-fold domains"/>
    <property type="match status" value="1"/>
</dbReference>
<dbReference type="PANTHER" id="PTHR42879:SF6">
    <property type="entry name" value="NADPH-DEPENDENT REDUCTASE BACG"/>
    <property type="match status" value="1"/>
</dbReference>